<evidence type="ECO:0000256" key="2">
    <source>
        <dbReference type="ARBA" id="ARBA00022448"/>
    </source>
</evidence>
<feature type="transmembrane region" description="Helical" evidence="8">
    <location>
        <begin position="46"/>
        <end position="69"/>
    </location>
</feature>
<dbReference type="PANTHER" id="PTHR32195">
    <property type="entry name" value="OS07G0662800 PROTEIN"/>
    <property type="match status" value="1"/>
</dbReference>
<dbReference type="GO" id="GO:0005886">
    <property type="term" value="C:plasma membrane"/>
    <property type="evidence" value="ECO:0007669"/>
    <property type="project" value="UniProtKB-SubCell"/>
</dbReference>
<dbReference type="STRING" id="483218.BACPEC_02866"/>
<keyword evidence="4" id="KW-0997">Cell inner membrane</keyword>
<comment type="subcellular location">
    <subcellularLocation>
        <location evidence="1">Cell inner membrane</location>
        <topology evidence="1">Multi-pass membrane protein</topology>
    </subcellularLocation>
</comment>
<keyword evidence="7 8" id="KW-0472">Membrane</keyword>
<feature type="transmembrane region" description="Helical" evidence="8">
    <location>
        <begin position="331"/>
        <end position="348"/>
    </location>
</feature>
<dbReference type="EMBL" id="ABVQ01000037">
    <property type="protein sequence ID" value="EEC56357.1"/>
    <property type="molecule type" value="Genomic_DNA"/>
</dbReference>
<evidence type="ECO:0000256" key="7">
    <source>
        <dbReference type="ARBA" id="ARBA00023136"/>
    </source>
</evidence>
<keyword evidence="2" id="KW-0813">Transport</keyword>
<feature type="transmembrane region" description="Helical" evidence="8">
    <location>
        <begin position="133"/>
        <end position="150"/>
    </location>
</feature>
<feature type="transmembrane region" description="Helical" evidence="8">
    <location>
        <begin position="223"/>
        <end position="244"/>
    </location>
</feature>
<reference evidence="9 10" key="1">
    <citation type="submission" date="2008-11" db="EMBL/GenBank/DDBJ databases">
        <title>Draft genome sequence of Bacteroides pectinophilus (ATCC 43243).</title>
        <authorList>
            <person name="Sudarsanam P."/>
            <person name="Ley R."/>
            <person name="Guruge J."/>
            <person name="Turnbaugh P.J."/>
            <person name="Mahowald M."/>
            <person name="Liep D."/>
            <person name="Gordon J."/>
        </authorList>
    </citation>
    <scope>NUCLEOTIDE SEQUENCE [LARGE SCALE GENOMIC DNA]</scope>
    <source>
        <strain evidence="9 10">ATCC 43243</strain>
    </source>
</reference>
<evidence type="ECO:0008006" key="11">
    <source>
        <dbReference type="Google" id="ProtNLM"/>
    </source>
</evidence>
<proteinExistence type="predicted"/>
<evidence type="ECO:0000313" key="9">
    <source>
        <dbReference type="EMBL" id="EEC56357.1"/>
    </source>
</evidence>
<dbReference type="Proteomes" id="UP000003136">
    <property type="component" value="Unassembled WGS sequence"/>
</dbReference>
<evidence type="ECO:0000256" key="3">
    <source>
        <dbReference type="ARBA" id="ARBA00022475"/>
    </source>
</evidence>
<evidence type="ECO:0000256" key="6">
    <source>
        <dbReference type="ARBA" id="ARBA00022989"/>
    </source>
</evidence>
<gene>
    <name evidence="9" type="ORF">BACPEC_02866</name>
</gene>
<dbReference type="Gene3D" id="1.20.1740.10">
    <property type="entry name" value="Amino acid/polyamine transporter I"/>
    <property type="match status" value="1"/>
</dbReference>
<feature type="transmembrane region" description="Helical" evidence="8">
    <location>
        <begin position="264"/>
        <end position="285"/>
    </location>
</feature>
<reference evidence="9 10" key="2">
    <citation type="submission" date="2008-11" db="EMBL/GenBank/DDBJ databases">
        <authorList>
            <person name="Fulton L."/>
            <person name="Clifton S."/>
            <person name="Fulton B."/>
            <person name="Xu J."/>
            <person name="Minx P."/>
            <person name="Pepin K.H."/>
            <person name="Johnson M."/>
            <person name="Bhonagiri V."/>
            <person name="Nash W.E."/>
            <person name="Mardis E.R."/>
            <person name="Wilson R.K."/>
        </authorList>
    </citation>
    <scope>NUCLEOTIDE SEQUENCE [LARGE SCALE GENOMIC DNA]</scope>
    <source>
        <strain evidence="9 10">ATCC 43243</strain>
    </source>
</reference>
<dbReference type="PANTHER" id="PTHR32195:SF26">
    <property type="entry name" value="TRYPTOPHAN OR TYROSINE TRANSPORTER PROTEIN"/>
    <property type="match status" value="1"/>
</dbReference>
<dbReference type="AlphaFoldDB" id="B7AVW6"/>
<protein>
    <recommendedName>
        <fullName evidence="11">Amino acid transporter transmembrane domain-containing protein</fullName>
    </recommendedName>
</protein>
<dbReference type="GO" id="GO:0003333">
    <property type="term" value="P:amino acid transmembrane transport"/>
    <property type="evidence" value="ECO:0007669"/>
    <property type="project" value="InterPro"/>
</dbReference>
<keyword evidence="3" id="KW-1003">Cell membrane</keyword>
<feature type="transmembrane region" description="Helical" evidence="8">
    <location>
        <begin position="92"/>
        <end position="113"/>
    </location>
</feature>
<evidence type="ECO:0000256" key="4">
    <source>
        <dbReference type="ARBA" id="ARBA00022519"/>
    </source>
</evidence>
<accession>B7AVW6</accession>
<comment type="caution">
    <text evidence="9">The sequence shown here is derived from an EMBL/GenBank/DDBJ whole genome shotgun (WGS) entry which is preliminary data.</text>
</comment>
<keyword evidence="10" id="KW-1185">Reference proteome</keyword>
<keyword evidence="6 8" id="KW-1133">Transmembrane helix</keyword>
<feature type="transmembrane region" description="Helical" evidence="8">
    <location>
        <begin position="157"/>
        <end position="178"/>
    </location>
</feature>
<dbReference type="InterPro" id="IPR018227">
    <property type="entry name" value="Amino_acid_transport_2"/>
</dbReference>
<name>B7AVW6_9FIRM</name>
<evidence type="ECO:0000313" key="10">
    <source>
        <dbReference type="Proteomes" id="UP000003136"/>
    </source>
</evidence>
<feature type="transmembrane region" description="Helical" evidence="8">
    <location>
        <begin position="368"/>
        <end position="387"/>
    </location>
</feature>
<evidence type="ECO:0000256" key="8">
    <source>
        <dbReference type="SAM" id="Phobius"/>
    </source>
</evidence>
<sequence>MTDTGISGSEAKFTMAESVSMIMGNSIGTGIIAVPYLATKNSLLDVVWMVLIAYAVNVILHLIIAELSLNNGGVQLVKSFEGELFHGKMKKVFSWIVFVVYGLAIMTGISGNINGGAQIFVNWFNMPLELAQILYYVIAGVVVFIGMKAVGIAQKYAIMVLFGIVGIMTAATFMHPLNSLYRAEFHWNNLIALYSMVVFATSANQAVIQVVKGLGGDALRIRKSIFIGFALSSLFVLVVTATVLLGTKGSPDKELAYMQLGESIGSWAVVLAGIFSLFALLTTFWSNTLALRDVVHEQTGIGNRLSWVLATLPCILFAIFGVNSFIILTRIMSGVVVLVSIMLVITYGKSRRRAGSSPICGVIGTKPFQILMVISTIISAVGALIPLS</sequence>
<feature type="transmembrane region" description="Helical" evidence="8">
    <location>
        <begin position="305"/>
        <end position="325"/>
    </location>
</feature>
<dbReference type="eggNOG" id="COG0814">
    <property type="taxonomic scope" value="Bacteria"/>
</dbReference>
<evidence type="ECO:0000256" key="1">
    <source>
        <dbReference type="ARBA" id="ARBA00004429"/>
    </source>
</evidence>
<keyword evidence="5 8" id="KW-0812">Transmembrane</keyword>
<feature type="transmembrane region" description="Helical" evidence="8">
    <location>
        <begin position="190"/>
        <end position="211"/>
    </location>
</feature>
<evidence type="ECO:0000256" key="5">
    <source>
        <dbReference type="ARBA" id="ARBA00022692"/>
    </source>
</evidence>
<dbReference type="Pfam" id="PF03222">
    <property type="entry name" value="Trp_Tyr_perm"/>
    <property type="match status" value="1"/>
</dbReference>
<organism evidence="9 10">
    <name type="scientific">[Bacteroides] pectinophilus ATCC 43243</name>
    <dbReference type="NCBI Taxonomy" id="483218"/>
    <lineage>
        <taxon>Bacteria</taxon>
        <taxon>Bacillati</taxon>
        <taxon>Bacillota</taxon>
        <taxon>Clostridia</taxon>
        <taxon>Eubacteriales</taxon>
    </lineage>
</organism>
<dbReference type="HOGENOM" id="CLU_719137_0_0_9"/>